<evidence type="ECO:0000256" key="1">
    <source>
        <dbReference type="ARBA" id="ARBA00001974"/>
    </source>
</evidence>
<evidence type="ECO:0000256" key="3">
    <source>
        <dbReference type="ARBA" id="ARBA00022630"/>
    </source>
</evidence>
<dbReference type="InterPro" id="IPR055275">
    <property type="entry name" value="Ferredox_Rdtase"/>
</dbReference>
<evidence type="ECO:0000256" key="5">
    <source>
        <dbReference type="ARBA" id="ARBA00022857"/>
    </source>
</evidence>
<dbReference type="Gene3D" id="3.40.50.720">
    <property type="entry name" value="NAD(P)-binding Rossmann-like Domain"/>
    <property type="match status" value="1"/>
</dbReference>
<evidence type="ECO:0000313" key="13">
    <source>
        <dbReference type="Proteomes" id="UP000310189"/>
    </source>
</evidence>
<dbReference type="Gene3D" id="3.50.50.60">
    <property type="entry name" value="FAD/NAD(P)-binding domain"/>
    <property type="match status" value="1"/>
</dbReference>
<keyword evidence="8" id="KW-0496">Mitochondrion</keyword>
<evidence type="ECO:0000256" key="8">
    <source>
        <dbReference type="PIRNR" id="PIRNR000362"/>
    </source>
</evidence>
<comment type="cofactor">
    <cofactor evidence="1 8 9">
        <name>FAD</name>
        <dbReference type="ChEBI" id="CHEBI:57692"/>
    </cofactor>
</comment>
<comment type="subcellular location">
    <subcellularLocation>
        <location evidence="8">Mitochondrion</location>
    </subcellularLocation>
</comment>
<feature type="binding site" evidence="9">
    <location>
        <begin position="421"/>
        <end position="423"/>
    </location>
    <ligand>
        <name>FAD</name>
        <dbReference type="ChEBI" id="CHEBI:57692"/>
    </ligand>
</feature>
<evidence type="ECO:0000256" key="11">
    <source>
        <dbReference type="SAM" id="MobiDB-lite"/>
    </source>
</evidence>
<dbReference type="PIRSF" id="PIRSF000362">
    <property type="entry name" value="FNR"/>
    <property type="match status" value="1"/>
</dbReference>
<dbReference type="EMBL" id="SPNW01000038">
    <property type="protein sequence ID" value="TIA88425.1"/>
    <property type="molecule type" value="Genomic_DNA"/>
</dbReference>
<evidence type="ECO:0000256" key="6">
    <source>
        <dbReference type="ARBA" id="ARBA00023002"/>
    </source>
</evidence>
<comment type="similarity">
    <text evidence="2 8">Belongs to the ferredoxin--NADP reductase type 1 family.</text>
</comment>
<keyword evidence="5 8" id="KW-0521">NADP</keyword>
<evidence type="ECO:0000256" key="7">
    <source>
        <dbReference type="ARBA" id="ARBA00048933"/>
    </source>
</evidence>
<dbReference type="AlphaFoldDB" id="A0A4T0FL53"/>
<keyword evidence="13" id="KW-1185">Reference proteome</keyword>
<dbReference type="Proteomes" id="UP000310189">
    <property type="component" value="Unassembled WGS sequence"/>
</dbReference>
<accession>A0A4T0FL53</accession>
<feature type="region of interest" description="Disordered" evidence="11">
    <location>
        <begin position="336"/>
        <end position="359"/>
    </location>
</feature>
<name>A0A4T0FL53_9BASI</name>
<comment type="catalytic activity">
    <reaction evidence="7 8">
        <text>2 reduced [adrenodoxin] + NADP(+) + H(+) = 2 oxidized [adrenodoxin] + NADPH</text>
        <dbReference type="Rhea" id="RHEA:42312"/>
        <dbReference type="Rhea" id="RHEA-COMP:9998"/>
        <dbReference type="Rhea" id="RHEA-COMP:9999"/>
        <dbReference type="ChEBI" id="CHEBI:15378"/>
        <dbReference type="ChEBI" id="CHEBI:33737"/>
        <dbReference type="ChEBI" id="CHEBI:33738"/>
        <dbReference type="ChEBI" id="CHEBI:57783"/>
        <dbReference type="ChEBI" id="CHEBI:58349"/>
        <dbReference type="EC" id="1.18.1.6"/>
    </reaction>
</comment>
<feature type="binding site" evidence="9">
    <location>
        <position position="414"/>
    </location>
    <ligand>
        <name>FAD</name>
        <dbReference type="ChEBI" id="CHEBI:57692"/>
    </ligand>
</feature>
<feature type="binding site" evidence="9">
    <location>
        <position position="47"/>
    </location>
    <ligand>
        <name>FAD</name>
        <dbReference type="ChEBI" id="CHEBI:57692"/>
    </ligand>
</feature>
<keyword evidence="3 8" id="KW-0285">Flavoprotein</keyword>
<comment type="caution">
    <text evidence="12">The sequence shown here is derived from an EMBL/GenBank/DDBJ whole genome shotgun (WGS) entry which is preliminary data.</text>
</comment>
<dbReference type="PRINTS" id="PR00419">
    <property type="entry name" value="ADXRDTASE"/>
</dbReference>
<feature type="binding site" evidence="10">
    <location>
        <position position="242"/>
    </location>
    <ligand>
        <name>NADP(+)</name>
        <dbReference type="ChEBI" id="CHEBI:58349"/>
    </ligand>
</feature>
<feature type="binding site" evidence="9">
    <location>
        <position position="91"/>
    </location>
    <ligand>
        <name>FAD</name>
        <dbReference type="ChEBI" id="CHEBI:57692"/>
    </ligand>
</feature>
<dbReference type="PANTHER" id="PTHR48467:SF1">
    <property type="entry name" value="GLUTAMATE SYNTHASE 1 [NADH], CHLOROPLASTIC-LIKE"/>
    <property type="match status" value="1"/>
</dbReference>
<dbReference type="InterPro" id="IPR021163">
    <property type="entry name" value="Ferredox_Rdtase_adrenod"/>
</dbReference>
<feature type="binding site" evidence="9">
    <location>
        <position position="55"/>
    </location>
    <ligand>
        <name>FAD</name>
        <dbReference type="ChEBI" id="CHEBI:57692"/>
    </ligand>
</feature>
<evidence type="ECO:0000256" key="10">
    <source>
        <dbReference type="PIRSR" id="PIRSR000362-2"/>
    </source>
</evidence>
<reference evidence="12 13" key="1">
    <citation type="submission" date="2019-03" db="EMBL/GenBank/DDBJ databases">
        <title>Sequencing 23 genomes of Wallemia ichthyophaga.</title>
        <authorList>
            <person name="Gostincar C."/>
        </authorList>
    </citation>
    <scope>NUCLEOTIDE SEQUENCE [LARGE SCALE GENOMIC DNA]</scope>
    <source>
        <strain evidence="12 13">EXF-5753</strain>
    </source>
</reference>
<protein>
    <recommendedName>
        <fullName evidence="8">NADPH:adrenodoxin oxidoreductase, mitochondrial</fullName>
        <ecNumber evidence="8">1.18.1.6</ecNumber>
    </recommendedName>
</protein>
<feature type="binding site" evidence="10">
    <location>
        <begin position="230"/>
        <end position="231"/>
    </location>
    <ligand>
        <name>NADP(+)</name>
        <dbReference type="ChEBI" id="CHEBI:58349"/>
    </ligand>
</feature>
<dbReference type="SUPFAM" id="SSF51971">
    <property type="entry name" value="Nucleotide-binding domain"/>
    <property type="match status" value="1"/>
</dbReference>
<gene>
    <name evidence="12" type="ORF">E3P99_02596</name>
</gene>
<sequence>MTAASRVLYRQPMKLAVLGSGPSAFYLTQRLLNQLPATTNDAVHMYERLPVPFGLVRYGVAPDHPDVKNCTNSFSRAAQDSRFELYGGVSVGSHNAAQEHKRTLQVSLADISKHYTHLAFSYGAANATHLSSVHGSAGSPNRIQRGVYSASEIVGWYNGHPDYMHLHDAIVNDLMKARKVAIIGQGNVGLDIARMLVTTDYTKLAKTDIPSKVLTTLQNTSIKHVDLIGRRGIGQVAFTAKETREMMHLPHVAMQGIDKHAMHEVMTQGDAQGDKEWRAKKRILSLLSDGSTCKETEATRTWGLKFLLSPIEFVSEGDSLNKINFAVNKLTQSAPSTSVIGSEPATQSPPRLLATPTDQTHEEQYDLVIESIGYRSEQIDDIPFDASKGVIRNSGGRVVDDEGANIPNVYSTGWASRGPVGVIASTMYDSYSVADTILQDLHNDDDGATPSTRLDWAPSIKSPQQGVPQSVQDYAVKWRDWERINEAEIAQGQANGKIREKMLTIDEMYEVLAR</sequence>
<evidence type="ECO:0000313" key="12">
    <source>
        <dbReference type="EMBL" id="TIA88425.1"/>
    </source>
</evidence>
<feature type="binding site" evidence="10">
    <location>
        <position position="421"/>
    </location>
    <ligand>
        <name>NADP(+)</name>
        <dbReference type="ChEBI" id="CHEBI:58349"/>
    </ligand>
</feature>
<dbReference type="GO" id="GO:0005739">
    <property type="term" value="C:mitochondrion"/>
    <property type="evidence" value="ECO:0007669"/>
    <property type="project" value="UniProtKB-SubCell"/>
</dbReference>
<evidence type="ECO:0000256" key="4">
    <source>
        <dbReference type="ARBA" id="ARBA00022827"/>
    </source>
</evidence>
<keyword evidence="4 8" id="KW-0274">FAD</keyword>
<feature type="binding site" evidence="10">
    <location>
        <begin position="185"/>
        <end position="188"/>
    </location>
    <ligand>
        <name>NADP(+)</name>
        <dbReference type="ChEBI" id="CHEBI:58349"/>
    </ligand>
</feature>
<organism evidence="12 13">
    <name type="scientific">Wallemia hederae</name>
    <dbReference type="NCBI Taxonomy" id="1540922"/>
    <lineage>
        <taxon>Eukaryota</taxon>
        <taxon>Fungi</taxon>
        <taxon>Dikarya</taxon>
        <taxon>Basidiomycota</taxon>
        <taxon>Wallemiomycotina</taxon>
        <taxon>Wallemiomycetes</taxon>
        <taxon>Wallemiales</taxon>
        <taxon>Wallemiaceae</taxon>
        <taxon>Wallemia</taxon>
    </lineage>
</organism>
<dbReference type="GO" id="GO:0016491">
    <property type="term" value="F:oxidoreductase activity"/>
    <property type="evidence" value="ECO:0007669"/>
    <property type="project" value="UniProtKB-KW"/>
</dbReference>
<keyword evidence="6 8" id="KW-0560">Oxidoreductase</keyword>
<feature type="region of interest" description="Disordered" evidence="11">
    <location>
        <begin position="443"/>
        <end position="468"/>
    </location>
</feature>
<feature type="compositionally biased region" description="Polar residues" evidence="11">
    <location>
        <begin position="336"/>
        <end position="349"/>
    </location>
</feature>
<dbReference type="PANTHER" id="PTHR48467">
    <property type="entry name" value="GLUTAMATE SYNTHASE 1 [NADH], CHLOROPLASTIC-LIKE"/>
    <property type="match status" value="1"/>
</dbReference>
<feature type="binding site" evidence="9">
    <location>
        <position position="23"/>
    </location>
    <ligand>
        <name>FAD</name>
        <dbReference type="ChEBI" id="CHEBI:57692"/>
    </ligand>
</feature>
<proteinExistence type="inferred from homology"/>
<evidence type="ECO:0000256" key="2">
    <source>
        <dbReference type="ARBA" id="ARBA00008312"/>
    </source>
</evidence>
<dbReference type="EC" id="1.18.1.6" evidence="8"/>
<dbReference type="OrthoDB" id="333024at2759"/>
<evidence type="ECO:0000256" key="9">
    <source>
        <dbReference type="PIRSR" id="PIRSR000362-1"/>
    </source>
</evidence>
<dbReference type="InterPro" id="IPR036188">
    <property type="entry name" value="FAD/NAD-bd_sf"/>
</dbReference>